<evidence type="ECO:0000256" key="3">
    <source>
        <dbReference type="ARBA" id="ARBA00022723"/>
    </source>
</evidence>
<organism evidence="13 14">
    <name type="scientific">Steinernema carpocapsae</name>
    <name type="common">Entomopathogenic nematode</name>
    <dbReference type="NCBI Taxonomy" id="34508"/>
    <lineage>
        <taxon>Eukaryota</taxon>
        <taxon>Metazoa</taxon>
        <taxon>Ecdysozoa</taxon>
        <taxon>Nematoda</taxon>
        <taxon>Chromadorea</taxon>
        <taxon>Rhabditida</taxon>
        <taxon>Tylenchina</taxon>
        <taxon>Panagrolaimomorpha</taxon>
        <taxon>Strongyloidoidea</taxon>
        <taxon>Steinernematidae</taxon>
        <taxon>Steinernema</taxon>
    </lineage>
</organism>
<dbReference type="Proteomes" id="UP000298663">
    <property type="component" value="Unassembled WGS sequence"/>
</dbReference>
<dbReference type="AlphaFoldDB" id="A0A4U5NH09"/>
<protein>
    <recommendedName>
        <fullName evidence="12">Nuclear receptor domain-containing protein</fullName>
    </recommendedName>
</protein>
<dbReference type="GO" id="GO:0000978">
    <property type="term" value="F:RNA polymerase II cis-regulatory region sequence-specific DNA binding"/>
    <property type="evidence" value="ECO:0007669"/>
    <property type="project" value="InterPro"/>
</dbReference>
<accession>A0A4U5NH09</accession>
<keyword evidence="5" id="KW-0862">Zinc</keyword>
<dbReference type="PANTHER" id="PTHR46587:SF5">
    <property type="entry name" value="NUCLEAR HORMONE RECEPTOR FAMILY"/>
    <property type="match status" value="1"/>
</dbReference>
<evidence type="ECO:0000256" key="9">
    <source>
        <dbReference type="ARBA" id="ARBA00023170"/>
    </source>
</evidence>
<keyword evidence="8" id="KW-0804">Transcription</keyword>
<evidence type="ECO:0000259" key="12">
    <source>
        <dbReference type="PROSITE" id="PS51030"/>
    </source>
</evidence>
<dbReference type="CDD" id="cd06960">
    <property type="entry name" value="NR_DBD_HNF4A"/>
    <property type="match status" value="1"/>
</dbReference>
<keyword evidence="6" id="KW-0805">Transcription regulation</keyword>
<feature type="domain" description="Nuclear receptor" evidence="12">
    <location>
        <begin position="158"/>
        <end position="233"/>
    </location>
</feature>
<comment type="similarity">
    <text evidence="2">Belongs to the nuclear hormone receptor family.</text>
</comment>
<evidence type="ECO:0000256" key="7">
    <source>
        <dbReference type="ARBA" id="ARBA00023125"/>
    </source>
</evidence>
<sequence length="502" mass="55658">MTHDKVRFSAVACPPQGTNPRGVTCPPFSLTLVCRLSNFSRLVATTSRSKRPATLETRPFPPPPAIASCRPPHPATILCALLNSRSSPAAELLAGRSRLQPPPPPLSACTVSRTGATSSPLLGLSAVAVCRRSSEFPIPPATLPSATITRTMKQDYAGQLCAICHAEADGLHYGAISCRSCNAFFRRAVTFNQVYFCRKSNDCDVTEDVRCSCRACRFNKCLKAGMSISAVQPRRDPTGSQKNRRKPKRTKGSREDSMTHSPSFLEMPSPWMKDEPPSSVENDDFYEHSLPSTSGSGESRKESSYREDLLNDEGEEFERLVQSYGESQRLMQLAMTSIDDFLSEPAAGKPKIRKMCPNDVDKLSTVELSGLLYWIEKMHPYKHLDENDRASLLRRYSVRKLSLDHFYHASKFKEHIEIGNFVMLNNTYVPPSATGLECVNDDEVTIKAKYGIFRPTLDASGALFCFRSSAWRSPTPRSSPSTCSSSGVRSTTFLCGRKQWKL</sequence>
<dbReference type="OrthoDB" id="6159439at2759"/>
<feature type="region of interest" description="Disordered" evidence="11">
    <location>
        <begin position="46"/>
        <end position="68"/>
    </location>
</feature>
<keyword evidence="10" id="KW-0539">Nucleus</keyword>
<comment type="subcellular location">
    <subcellularLocation>
        <location evidence="1">Nucleus</location>
    </subcellularLocation>
</comment>
<evidence type="ECO:0000256" key="1">
    <source>
        <dbReference type="ARBA" id="ARBA00004123"/>
    </source>
</evidence>
<keyword evidence="4" id="KW-0863">Zinc-finger</keyword>
<gene>
    <name evidence="13" type="ORF">L596_016106</name>
</gene>
<feature type="compositionally biased region" description="Basic and acidic residues" evidence="11">
    <location>
        <begin position="298"/>
        <end position="309"/>
    </location>
</feature>
<evidence type="ECO:0000256" key="2">
    <source>
        <dbReference type="ARBA" id="ARBA00005993"/>
    </source>
</evidence>
<dbReference type="GO" id="GO:0008270">
    <property type="term" value="F:zinc ion binding"/>
    <property type="evidence" value="ECO:0007669"/>
    <property type="project" value="UniProtKB-KW"/>
</dbReference>
<keyword evidence="14" id="KW-1185">Reference proteome</keyword>
<dbReference type="InterPro" id="IPR001628">
    <property type="entry name" value="Znf_hrmn_rcpt"/>
</dbReference>
<dbReference type="PROSITE" id="PS00031">
    <property type="entry name" value="NUCLEAR_REC_DBD_1"/>
    <property type="match status" value="1"/>
</dbReference>
<keyword evidence="3" id="KW-0479">Metal-binding</keyword>
<feature type="compositionally biased region" description="Basic residues" evidence="11">
    <location>
        <begin position="242"/>
        <end position="251"/>
    </location>
</feature>
<evidence type="ECO:0000256" key="11">
    <source>
        <dbReference type="SAM" id="MobiDB-lite"/>
    </source>
</evidence>
<dbReference type="SUPFAM" id="SSF48508">
    <property type="entry name" value="Nuclear receptor ligand-binding domain"/>
    <property type="match status" value="1"/>
</dbReference>
<feature type="region of interest" description="Disordered" evidence="11">
    <location>
        <begin position="231"/>
        <end position="311"/>
    </location>
</feature>
<dbReference type="Gene3D" id="3.30.50.10">
    <property type="entry name" value="Erythroid Transcription Factor GATA-1, subunit A"/>
    <property type="match status" value="1"/>
</dbReference>
<reference evidence="13 14" key="2">
    <citation type="journal article" date="2019" name="G3 (Bethesda)">
        <title>Hybrid Assembly of the Genome of the Entomopathogenic Nematode Steinernema carpocapsae Identifies the X-Chromosome.</title>
        <authorList>
            <person name="Serra L."/>
            <person name="Macchietto M."/>
            <person name="Macias-Munoz A."/>
            <person name="McGill C.J."/>
            <person name="Rodriguez I.M."/>
            <person name="Rodriguez B."/>
            <person name="Murad R."/>
            <person name="Mortazavi A."/>
        </authorList>
    </citation>
    <scope>NUCLEOTIDE SEQUENCE [LARGE SCALE GENOMIC DNA]</scope>
    <source>
        <strain evidence="13 14">ALL</strain>
    </source>
</reference>
<reference evidence="13 14" key="1">
    <citation type="journal article" date="2015" name="Genome Biol.">
        <title>Comparative genomics of Steinernema reveals deeply conserved gene regulatory networks.</title>
        <authorList>
            <person name="Dillman A.R."/>
            <person name="Macchietto M."/>
            <person name="Porter C.F."/>
            <person name="Rogers A."/>
            <person name="Williams B."/>
            <person name="Antoshechkin I."/>
            <person name="Lee M.M."/>
            <person name="Goodwin Z."/>
            <person name="Lu X."/>
            <person name="Lewis E.E."/>
            <person name="Goodrich-Blair H."/>
            <person name="Stock S.P."/>
            <person name="Adams B.J."/>
            <person name="Sternberg P.W."/>
            <person name="Mortazavi A."/>
        </authorList>
    </citation>
    <scope>NUCLEOTIDE SEQUENCE [LARGE SCALE GENOMIC DNA]</scope>
    <source>
        <strain evidence="13 14">ALL</strain>
    </source>
</reference>
<dbReference type="PRINTS" id="PR00047">
    <property type="entry name" value="STROIDFINGER"/>
</dbReference>
<dbReference type="EMBL" id="AZBU02000004">
    <property type="protein sequence ID" value="TKR82369.1"/>
    <property type="molecule type" value="Genomic_DNA"/>
</dbReference>
<dbReference type="FunFam" id="3.30.50.10:FF:000030">
    <property type="entry name" value="Nuclear Hormone Receptor family"/>
    <property type="match status" value="1"/>
</dbReference>
<evidence type="ECO:0000256" key="5">
    <source>
        <dbReference type="ARBA" id="ARBA00022833"/>
    </source>
</evidence>
<dbReference type="InterPro" id="IPR035500">
    <property type="entry name" value="NHR-like_dom_sf"/>
</dbReference>
<dbReference type="PANTHER" id="PTHR46587">
    <property type="entry name" value="NUCLEAR HORMONE RECEPTOR FAMILY"/>
    <property type="match status" value="1"/>
</dbReference>
<evidence type="ECO:0000313" key="13">
    <source>
        <dbReference type="EMBL" id="TKR82369.1"/>
    </source>
</evidence>
<dbReference type="InterPro" id="IPR013088">
    <property type="entry name" value="Znf_NHR/GATA"/>
</dbReference>
<keyword evidence="7" id="KW-0238">DNA-binding</keyword>
<comment type="caution">
    <text evidence="13">The sequence shown here is derived from an EMBL/GenBank/DDBJ whole genome shotgun (WGS) entry which is preliminary data.</text>
</comment>
<name>A0A4U5NH09_STECR</name>
<dbReference type="SMART" id="SM00399">
    <property type="entry name" value="ZnF_C4"/>
    <property type="match status" value="1"/>
</dbReference>
<dbReference type="GO" id="GO:0005634">
    <property type="term" value="C:nucleus"/>
    <property type="evidence" value="ECO:0007669"/>
    <property type="project" value="UniProtKB-SubCell"/>
</dbReference>
<dbReference type="SUPFAM" id="SSF57716">
    <property type="entry name" value="Glucocorticoid receptor-like (DNA-binding domain)"/>
    <property type="match status" value="1"/>
</dbReference>
<evidence type="ECO:0000256" key="10">
    <source>
        <dbReference type="ARBA" id="ARBA00023242"/>
    </source>
</evidence>
<evidence type="ECO:0000256" key="4">
    <source>
        <dbReference type="ARBA" id="ARBA00022771"/>
    </source>
</evidence>
<dbReference type="Pfam" id="PF00105">
    <property type="entry name" value="zf-C4"/>
    <property type="match status" value="1"/>
</dbReference>
<evidence type="ECO:0000256" key="8">
    <source>
        <dbReference type="ARBA" id="ARBA00023163"/>
    </source>
</evidence>
<dbReference type="InterPro" id="IPR049636">
    <property type="entry name" value="HNF4-like_DBD"/>
</dbReference>
<dbReference type="PROSITE" id="PS51030">
    <property type="entry name" value="NUCLEAR_REC_DBD_2"/>
    <property type="match status" value="1"/>
</dbReference>
<proteinExistence type="inferred from homology"/>
<keyword evidence="9" id="KW-0675">Receptor</keyword>
<dbReference type="STRING" id="34508.A0A4U5NH09"/>
<dbReference type="GO" id="GO:0003700">
    <property type="term" value="F:DNA-binding transcription factor activity"/>
    <property type="evidence" value="ECO:0007669"/>
    <property type="project" value="InterPro"/>
</dbReference>
<evidence type="ECO:0000256" key="6">
    <source>
        <dbReference type="ARBA" id="ARBA00023015"/>
    </source>
</evidence>
<evidence type="ECO:0000313" key="14">
    <source>
        <dbReference type="Proteomes" id="UP000298663"/>
    </source>
</evidence>